<evidence type="ECO:0000256" key="11">
    <source>
        <dbReference type="ARBA" id="ARBA00023237"/>
    </source>
</evidence>
<protein>
    <submittedName>
        <fullName evidence="18">Pesticin receptor</fullName>
    </submittedName>
</protein>
<proteinExistence type="inferred from homology"/>
<keyword evidence="3 12" id="KW-1134">Transmembrane beta strand</keyword>
<dbReference type="InterPro" id="IPR012910">
    <property type="entry name" value="Plug_dom"/>
</dbReference>
<evidence type="ECO:0000256" key="2">
    <source>
        <dbReference type="ARBA" id="ARBA00022448"/>
    </source>
</evidence>
<keyword evidence="11 12" id="KW-0998">Cell outer membrane</keyword>
<evidence type="ECO:0000256" key="7">
    <source>
        <dbReference type="ARBA" id="ARBA00023004"/>
    </source>
</evidence>
<evidence type="ECO:0000256" key="8">
    <source>
        <dbReference type="ARBA" id="ARBA00023065"/>
    </source>
</evidence>
<dbReference type="PROSITE" id="PS01156">
    <property type="entry name" value="TONB_DEPENDENT_REC_2"/>
    <property type="match status" value="1"/>
</dbReference>
<accession>A0A1X6YJH7</accession>
<gene>
    <name evidence="18" type="primary">fyuA</name>
    <name evidence="18" type="ORF">PSM7751_00750</name>
</gene>
<reference evidence="18 19" key="1">
    <citation type="submission" date="2017-03" db="EMBL/GenBank/DDBJ databases">
        <authorList>
            <person name="Afonso C.L."/>
            <person name="Miller P.J."/>
            <person name="Scott M.A."/>
            <person name="Spackman E."/>
            <person name="Goraichik I."/>
            <person name="Dimitrov K.M."/>
            <person name="Suarez D.L."/>
            <person name="Swayne D.E."/>
        </authorList>
    </citation>
    <scope>NUCLEOTIDE SEQUENCE [LARGE SCALE GENOMIC DNA]</scope>
    <source>
        <strain evidence="18 19">CECT 7751</strain>
    </source>
</reference>
<keyword evidence="2 12" id="KW-0813">Transport</keyword>
<dbReference type="Proteomes" id="UP000193963">
    <property type="component" value="Unassembled WGS sequence"/>
</dbReference>
<keyword evidence="4" id="KW-0410">Iron transport</keyword>
<dbReference type="AlphaFoldDB" id="A0A1X6YJH7"/>
<comment type="similarity">
    <text evidence="12 14">Belongs to the TonB-dependent receptor family.</text>
</comment>
<dbReference type="InterPro" id="IPR036942">
    <property type="entry name" value="Beta-barrel_TonB_sf"/>
</dbReference>
<dbReference type="InterPro" id="IPR037066">
    <property type="entry name" value="Plug_dom_sf"/>
</dbReference>
<dbReference type="InterPro" id="IPR039426">
    <property type="entry name" value="TonB-dep_rcpt-like"/>
</dbReference>
<evidence type="ECO:0000256" key="5">
    <source>
        <dbReference type="ARBA" id="ARBA00022692"/>
    </source>
</evidence>
<keyword evidence="19" id="KW-1185">Reference proteome</keyword>
<keyword evidence="9 14" id="KW-0798">TonB box</keyword>
<dbReference type="GO" id="GO:0009279">
    <property type="term" value="C:cell outer membrane"/>
    <property type="evidence" value="ECO:0007669"/>
    <property type="project" value="UniProtKB-SubCell"/>
</dbReference>
<dbReference type="PANTHER" id="PTHR32552">
    <property type="entry name" value="FERRICHROME IRON RECEPTOR-RELATED"/>
    <property type="match status" value="1"/>
</dbReference>
<feature type="chain" id="PRO_5012869177" evidence="15">
    <location>
        <begin position="30"/>
        <end position="692"/>
    </location>
</feature>
<evidence type="ECO:0000259" key="16">
    <source>
        <dbReference type="Pfam" id="PF00593"/>
    </source>
</evidence>
<evidence type="ECO:0000256" key="10">
    <source>
        <dbReference type="ARBA" id="ARBA00023136"/>
    </source>
</evidence>
<dbReference type="PANTHER" id="PTHR32552:SF81">
    <property type="entry name" value="TONB-DEPENDENT OUTER MEMBRANE RECEPTOR"/>
    <property type="match status" value="1"/>
</dbReference>
<dbReference type="Pfam" id="PF07715">
    <property type="entry name" value="Plug"/>
    <property type="match status" value="1"/>
</dbReference>
<dbReference type="CDD" id="cd01347">
    <property type="entry name" value="ligand_gated_channel"/>
    <property type="match status" value="1"/>
</dbReference>
<keyword evidence="8" id="KW-0406">Ion transport</keyword>
<evidence type="ECO:0000256" key="3">
    <source>
        <dbReference type="ARBA" id="ARBA00022452"/>
    </source>
</evidence>
<evidence type="ECO:0000256" key="9">
    <source>
        <dbReference type="ARBA" id="ARBA00023077"/>
    </source>
</evidence>
<dbReference type="EMBL" id="FWFN01000002">
    <property type="protein sequence ID" value="SLN23294.1"/>
    <property type="molecule type" value="Genomic_DNA"/>
</dbReference>
<keyword evidence="10 12" id="KW-0472">Membrane</keyword>
<dbReference type="Pfam" id="PF00593">
    <property type="entry name" value="TonB_dep_Rec_b-barrel"/>
    <property type="match status" value="1"/>
</dbReference>
<dbReference type="SUPFAM" id="SSF56935">
    <property type="entry name" value="Porins"/>
    <property type="match status" value="1"/>
</dbReference>
<feature type="short sequence motif" description="TonB C-terminal box" evidence="13">
    <location>
        <begin position="675"/>
        <end position="692"/>
    </location>
</feature>
<evidence type="ECO:0000256" key="14">
    <source>
        <dbReference type="RuleBase" id="RU003357"/>
    </source>
</evidence>
<feature type="signal peptide" evidence="15">
    <location>
        <begin position="1"/>
        <end position="29"/>
    </location>
</feature>
<dbReference type="InterPro" id="IPR000531">
    <property type="entry name" value="Beta-barrel_TonB"/>
</dbReference>
<sequence length="692" mass="75107">MNNTNRARLARHASFLSLTIALAAGGAQAQTGPTITLAPITVTGEKVDRDMMDTASSVAVLSGEEIEAKTGKSDVASAIAGTPNVIYTDSVSTPIIRGQNSEGPHTGANAFFGGTVPRATVNLDGHYLDYNELYFGATSAWDVDSVEVFRGPQTTSQGANAIGGAIIVNTNDPTFEQEGAYRLEFGNYDHRRASLMWNTPLGSDFAARVTLDYSARDTFIDYVEPNFIQNEIGEDFETLNGRAKLLWQPSELPGLEMLLTYSNTDTTRPSAEGASPPYNDLDTITTMMPGWHQLTDTLVWDTTYDFANGITLTNQMQGSTQTIHRRTGAAGRGDADISRDSWSNETKLTFGQTGDLVSGVAGLYYAHVTQDDWLDQGGVSTFEDDKKNLGVYGEVSWRLADRWTLTGGLRYQRDEVSRSGEVSPLFANSDLDYSETFEELLPKLTLAYEVNPELTIGGLISKGYNPGGVSLDFTGSNDWTEYDAETVWNYELFARASLMDDRLQLNGNLFYMDYRDAQNSITQVVGGVANIHTINADEAEAYGLEISATYQPNEDLRLNAGLGLLHTEVTKFVAAPDYTGNAFARAPGGMVSLGVDWQATEALTIGGQARYVGGYESDIGNTDSYEIDSYSLVDLNASYALSGGLELYGYVNNLFDERAPVLKQAARGSAAPFTQASMTAPRMIGLGLRGQF</sequence>
<feature type="domain" description="TonB-dependent receptor-like beta-barrel" evidence="16">
    <location>
        <begin position="261"/>
        <end position="654"/>
    </location>
</feature>
<evidence type="ECO:0000313" key="18">
    <source>
        <dbReference type="EMBL" id="SLN23294.1"/>
    </source>
</evidence>
<feature type="domain" description="TonB-dependent receptor plug" evidence="17">
    <location>
        <begin position="51"/>
        <end position="165"/>
    </location>
</feature>
<dbReference type="GO" id="GO:0006826">
    <property type="term" value="P:iron ion transport"/>
    <property type="evidence" value="ECO:0007669"/>
    <property type="project" value="UniProtKB-KW"/>
</dbReference>
<keyword evidence="6 15" id="KW-0732">Signal</keyword>
<evidence type="ECO:0000256" key="13">
    <source>
        <dbReference type="PROSITE-ProRule" id="PRU10144"/>
    </source>
</evidence>
<dbReference type="Gene3D" id="2.40.170.20">
    <property type="entry name" value="TonB-dependent receptor, beta-barrel domain"/>
    <property type="match status" value="1"/>
</dbReference>
<dbReference type="InterPro" id="IPR010917">
    <property type="entry name" value="TonB_rcpt_CS"/>
</dbReference>
<organism evidence="18 19">
    <name type="scientific">Pseudooceanicola marinus</name>
    <dbReference type="NCBI Taxonomy" id="396013"/>
    <lineage>
        <taxon>Bacteria</taxon>
        <taxon>Pseudomonadati</taxon>
        <taxon>Pseudomonadota</taxon>
        <taxon>Alphaproteobacteria</taxon>
        <taxon>Rhodobacterales</taxon>
        <taxon>Paracoccaceae</taxon>
        <taxon>Pseudooceanicola</taxon>
    </lineage>
</organism>
<evidence type="ECO:0000256" key="6">
    <source>
        <dbReference type="ARBA" id="ARBA00022729"/>
    </source>
</evidence>
<keyword evidence="7" id="KW-0408">Iron</keyword>
<evidence type="ECO:0000256" key="4">
    <source>
        <dbReference type="ARBA" id="ARBA00022496"/>
    </source>
</evidence>
<comment type="subcellular location">
    <subcellularLocation>
        <location evidence="1 12">Cell outer membrane</location>
        <topology evidence="1 12">Multi-pass membrane protein</topology>
    </subcellularLocation>
</comment>
<evidence type="ECO:0000256" key="1">
    <source>
        <dbReference type="ARBA" id="ARBA00004571"/>
    </source>
</evidence>
<evidence type="ECO:0000256" key="15">
    <source>
        <dbReference type="SAM" id="SignalP"/>
    </source>
</evidence>
<keyword evidence="5 12" id="KW-0812">Transmembrane</keyword>
<dbReference type="Gene3D" id="2.170.130.10">
    <property type="entry name" value="TonB-dependent receptor, plug domain"/>
    <property type="match status" value="1"/>
</dbReference>
<keyword evidence="18" id="KW-0675">Receptor</keyword>
<evidence type="ECO:0000256" key="12">
    <source>
        <dbReference type="PROSITE-ProRule" id="PRU01360"/>
    </source>
</evidence>
<name>A0A1X6YJH7_9RHOB</name>
<evidence type="ECO:0000313" key="19">
    <source>
        <dbReference type="Proteomes" id="UP000193963"/>
    </source>
</evidence>
<dbReference type="OrthoDB" id="7313036at2"/>
<dbReference type="PROSITE" id="PS52016">
    <property type="entry name" value="TONB_DEPENDENT_REC_3"/>
    <property type="match status" value="1"/>
</dbReference>
<evidence type="ECO:0000259" key="17">
    <source>
        <dbReference type="Pfam" id="PF07715"/>
    </source>
</evidence>
<dbReference type="RefSeq" id="WP_085886672.1">
    <property type="nucleotide sequence ID" value="NZ_FWFN01000002.1"/>
</dbReference>